<dbReference type="InterPro" id="IPR020904">
    <property type="entry name" value="Sc_DH/Rdtase_CS"/>
</dbReference>
<sequence>MARLKDKVAIVTGGASGLGEETSKLFAEEGARVVVADVSVERGEAVAAAIRDKGSEAVFQRTDVASSEDVRALVARAEETFGRLDIMVANAGIGGVASRKSLEELEEHELEEVLQINLKGLWRSLKYAAPAIRRAGGGAMTSSASVAGLTILGGSNLGGYTASKHGAVGMTKFFAAELAADGIRVNCVCPGRMQTNIDESFGYDDAQLQVARDRREIAMKTSGLRTMAHPREVAYLHLFLCSEEASFITGQAIEADGGVNLFMNRSGLVTKNSE</sequence>
<dbReference type="PROSITE" id="PS00061">
    <property type="entry name" value="ADH_SHORT"/>
    <property type="match status" value="1"/>
</dbReference>
<dbReference type="Gene3D" id="3.40.50.720">
    <property type="entry name" value="NAD(P)-binding Rossmann-like Domain"/>
    <property type="match status" value="1"/>
</dbReference>
<dbReference type="PANTHER" id="PTHR24321">
    <property type="entry name" value="DEHYDROGENASES, SHORT CHAIN"/>
    <property type="match status" value="1"/>
</dbReference>
<accession>A0ABY5W6J8</accession>
<dbReference type="PANTHER" id="PTHR24321:SF11">
    <property type="entry name" value="BLR0893 PROTEIN"/>
    <property type="match status" value="1"/>
</dbReference>
<dbReference type="InterPro" id="IPR002347">
    <property type="entry name" value="SDR_fam"/>
</dbReference>
<proteinExistence type="inferred from homology"/>
<comment type="similarity">
    <text evidence="1">Belongs to the short-chain dehydrogenases/reductases (SDR) family.</text>
</comment>
<reference evidence="3" key="2">
    <citation type="submission" date="2022-09" db="EMBL/GenBank/DDBJ databases">
        <title>Biosynthetic gene clusters of Dactylosporangioum fulvum.</title>
        <authorList>
            <person name="Caradec T."/>
        </authorList>
    </citation>
    <scope>NUCLEOTIDE SEQUENCE</scope>
    <source>
        <strain evidence="3">NRRL B-16292</strain>
    </source>
</reference>
<reference evidence="3" key="1">
    <citation type="submission" date="2021-04" db="EMBL/GenBank/DDBJ databases">
        <authorList>
            <person name="Hartkoorn R.C."/>
            <person name="Beaudoing E."/>
            <person name="Hot D."/>
        </authorList>
    </citation>
    <scope>NUCLEOTIDE SEQUENCE</scope>
    <source>
        <strain evidence="3">NRRL B-16292</strain>
    </source>
</reference>
<dbReference type="Proteomes" id="UP001059617">
    <property type="component" value="Chromosome"/>
</dbReference>
<dbReference type="NCBIfam" id="NF005559">
    <property type="entry name" value="PRK07231.1"/>
    <property type="match status" value="1"/>
</dbReference>
<dbReference type="PRINTS" id="PR00081">
    <property type="entry name" value="GDHRDH"/>
</dbReference>
<dbReference type="EMBL" id="CP073720">
    <property type="protein sequence ID" value="UWP85517.1"/>
    <property type="molecule type" value="Genomic_DNA"/>
</dbReference>
<dbReference type="SUPFAM" id="SSF51735">
    <property type="entry name" value="NAD(P)-binding Rossmann-fold domains"/>
    <property type="match status" value="1"/>
</dbReference>
<keyword evidence="4" id="KW-1185">Reference proteome</keyword>
<name>A0ABY5W6J8_9ACTN</name>
<evidence type="ECO:0000313" key="3">
    <source>
        <dbReference type="EMBL" id="UWP85517.1"/>
    </source>
</evidence>
<evidence type="ECO:0000313" key="4">
    <source>
        <dbReference type="Proteomes" id="UP001059617"/>
    </source>
</evidence>
<dbReference type="InterPro" id="IPR036291">
    <property type="entry name" value="NAD(P)-bd_dom_sf"/>
</dbReference>
<organism evidence="3 4">
    <name type="scientific">Dactylosporangium fulvum</name>
    <dbReference type="NCBI Taxonomy" id="53359"/>
    <lineage>
        <taxon>Bacteria</taxon>
        <taxon>Bacillati</taxon>
        <taxon>Actinomycetota</taxon>
        <taxon>Actinomycetes</taxon>
        <taxon>Micromonosporales</taxon>
        <taxon>Micromonosporaceae</taxon>
        <taxon>Dactylosporangium</taxon>
    </lineage>
</organism>
<dbReference type="RefSeq" id="WP_259863643.1">
    <property type="nucleotide sequence ID" value="NZ_BAAAST010000014.1"/>
</dbReference>
<dbReference type="PRINTS" id="PR00080">
    <property type="entry name" value="SDRFAMILY"/>
</dbReference>
<evidence type="ECO:0000256" key="2">
    <source>
        <dbReference type="ARBA" id="ARBA00023002"/>
    </source>
</evidence>
<keyword evidence="2" id="KW-0560">Oxidoreductase</keyword>
<evidence type="ECO:0000256" key="1">
    <source>
        <dbReference type="ARBA" id="ARBA00006484"/>
    </source>
</evidence>
<dbReference type="Pfam" id="PF13561">
    <property type="entry name" value="adh_short_C2"/>
    <property type="match status" value="1"/>
</dbReference>
<protein>
    <submittedName>
        <fullName evidence="3">SDR family oxidoreductase</fullName>
    </submittedName>
</protein>
<gene>
    <name evidence="3" type="ORF">Dfulv_15255</name>
</gene>